<dbReference type="AlphaFoldDB" id="A0AB34K0F3"/>
<accession>A0AB34K0F3</accession>
<reference evidence="1 2" key="1">
    <citation type="journal article" date="2024" name="Science">
        <title>Giant polyketide synthase enzymes in the biosynthesis of giant marine polyether toxins.</title>
        <authorList>
            <person name="Fallon T.R."/>
            <person name="Shende V.V."/>
            <person name="Wierzbicki I.H."/>
            <person name="Pendleton A.L."/>
            <person name="Watervoot N.F."/>
            <person name="Auber R.P."/>
            <person name="Gonzalez D.J."/>
            <person name="Wisecaver J.H."/>
            <person name="Moore B.S."/>
        </authorList>
    </citation>
    <scope>NUCLEOTIDE SEQUENCE [LARGE SCALE GENOMIC DNA]</scope>
    <source>
        <strain evidence="1 2">12B1</strain>
    </source>
</reference>
<evidence type="ECO:0000313" key="2">
    <source>
        <dbReference type="Proteomes" id="UP001515480"/>
    </source>
</evidence>
<name>A0AB34K0F3_PRYPA</name>
<protein>
    <submittedName>
        <fullName evidence="1">Uncharacterized protein</fullName>
    </submittedName>
</protein>
<sequence length="404" mass="44320">MRYGPLAASRGEWMATRSFTRSQWRYRLCVNRSARPCGVTGDVSGSFGTLASVTEAIDPQTRILVGHDSFVEIWAAQHDALRRVIRAMREKDQAEVCHAWSEFVVEKAGGLHMDSISLVCASTLDAAMFAAGANRLSEPYAMDGVNCALYALGEYIGFTAARDGLQRGAVNTREHCFAAETILKGLSGDNEHTSTVGVGGSELPLWQYMLPDLGFTRVEECAPGDIVVYTLVSELTARRIAFMQDPAVAATSPQPDEVACHFGVVHSVRANRILVVSKAATDNAYPVYLHALHCLDPSFKVSSCIQHESRWVEVRVHFFRPGEHSTSAAWKQPSTDFLSNIASKYELLMEALYSVSCEIDVKKLGQAVCDPRLLASRRGVRGTFVKFATGDSNYSSHPFQAGER</sequence>
<gene>
    <name evidence="1" type="ORF">AB1Y20_015500</name>
</gene>
<comment type="caution">
    <text evidence="1">The sequence shown here is derived from an EMBL/GenBank/DDBJ whole genome shotgun (WGS) entry which is preliminary data.</text>
</comment>
<organism evidence="1 2">
    <name type="scientific">Prymnesium parvum</name>
    <name type="common">Toxic golden alga</name>
    <dbReference type="NCBI Taxonomy" id="97485"/>
    <lineage>
        <taxon>Eukaryota</taxon>
        <taxon>Haptista</taxon>
        <taxon>Haptophyta</taxon>
        <taxon>Prymnesiophyceae</taxon>
        <taxon>Prymnesiales</taxon>
        <taxon>Prymnesiaceae</taxon>
        <taxon>Prymnesium</taxon>
    </lineage>
</organism>
<dbReference type="EMBL" id="JBGBPQ010000003">
    <property type="protein sequence ID" value="KAL1526807.1"/>
    <property type="molecule type" value="Genomic_DNA"/>
</dbReference>
<keyword evidence="2" id="KW-1185">Reference proteome</keyword>
<evidence type="ECO:0000313" key="1">
    <source>
        <dbReference type="EMBL" id="KAL1526807.1"/>
    </source>
</evidence>
<proteinExistence type="predicted"/>
<dbReference type="Proteomes" id="UP001515480">
    <property type="component" value="Unassembled WGS sequence"/>
</dbReference>